<evidence type="ECO:0000256" key="1">
    <source>
        <dbReference type="ARBA" id="ARBA00009995"/>
    </source>
</evidence>
<dbReference type="OrthoDB" id="5835829at2759"/>
<dbReference type="InterPro" id="IPR050271">
    <property type="entry name" value="UDP-glycosyltransferase"/>
</dbReference>
<organism evidence="5 6">
    <name type="scientific">Strongylocentrotus purpuratus</name>
    <name type="common">Purple sea urchin</name>
    <dbReference type="NCBI Taxonomy" id="7668"/>
    <lineage>
        <taxon>Eukaryota</taxon>
        <taxon>Metazoa</taxon>
        <taxon>Echinodermata</taxon>
        <taxon>Eleutherozoa</taxon>
        <taxon>Echinozoa</taxon>
        <taxon>Echinoidea</taxon>
        <taxon>Euechinoidea</taxon>
        <taxon>Echinacea</taxon>
        <taxon>Camarodonta</taxon>
        <taxon>Echinidea</taxon>
        <taxon>Strongylocentrotidae</taxon>
        <taxon>Strongylocentrotus</taxon>
    </lineage>
</organism>
<keyword evidence="6" id="KW-1185">Reference proteome</keyword>
<accession>A0A7M7RFS7</accession>
<proteinExistence type="inferred from homology"/>
<dbReference type="GO" id="GO:0008194">
    <property type="term" value="F:UDP-glycosyltransferase activity"/>
    <property type="evidence" value="ECO:0000318"/>
    <property type="project" value="GO_Central"/>
</dbReference>
<keyword evidence="3" id="KW-0808">Transferase</keyword>
<keyword evidence="2" id="KW-0328">Glycosyltransferase</keyword>
<dbReference type="Gene3D" id="3.40.50.2000">
    <property type="entry name" value="Glycogen Phosphorylase B"/>
    <property type="match status" value="2"/>
</dbReference>
<dbReference type="EnsemblMetazoa" id="XM_789460">
    <property type="protein sequence ID" value="XP_794553"/>
    <property type="gene ID" value="LOC589827"/>
</dbReference>
<dbReference type="SUPFAM" id="SSF53756">
    <property type="entry name" value="UDP-Glycosyltransferase/glycogen phosphorylase"/>
    <property type="match status" value="1"/>
</dbReference>
<evidence type="ECO:0000313" key="5">
    <source>
        <dbReference type="EnsemblMetazoa" id="XP_794553"/>
    </source>
</evidence>
<comment type="similarity">
    <text evidence="1">Belongs to the UDP-glycosyltransferase family.</text>
</comment>
<dbReference type="InParanoid" id="A0A7M7RFS7"/>
<dbReference type="CDD" id="cd03784">
    <property type="entry name" value="GT1_Gtf-like"/>
    <property type="match status" value="1"/>
</dbReference>
<evidence type="ECO:0000256" key="4">
    <source>
        <dbReference type="SAM" id="SignalP"/>
    </source>
</evidence>
<evidence type="ECO:0000313" key="6">
    <source>
        <dbReference type="Proteomes" id="UP000007110"/>
    </source>
</evidence>
<dbReference type="FunFam" id="3.40.50.2000:FF:000050">
    <property type="entry name" value="UDP-glucuronosyltransferase"/>
    <property type="match status" value="1"/>
</dbReference>
<evidence type="ECO:0008006" key="7">
    <source>
        <dbReference type="Google" id="ProtNLM"/>
    </source>
</evidence>
<dbReference type="PANTHER" id="PTHR48043:SF145">
    <property type="entry name" value="FI06409P-RELATED"/>
    <property type="match status" value="1"/>
</dbReference>
<dbReference type="PANTHER" id="PTHR48043">
    <property type="entry name" value="EG:EG0003.4 PROTEIN-RELATED"/>
    <property type="match status" value="1"/>
</dbReference>
<dbReference type="Pfam" id="PF00201">
    <property type="entry name" value="UDPGT"/>
    <property type="match status" value="1"/>
</dbReference>
<dbReference type="AlphaFoldDB" id="A0A7M7RFS7"/>
<reference evidence="6" key="1">
    <citation type="submission" date="2015-02" db="EMBL/GenBank/DDBJ databases">
        <title>Genome sequencing for Strongylocentrotus purpuratus.</title>
        <authorList>
            <person name="Murali S."/>
            <person name="Liu Y."/>
            <person name="Vee V."/>
            <person name="English A."/>
            <person name="Wang M."/>
            <person name="Skinner E."/>
            <person name="Han Y."/>
            <person name="Muzny D.M."/>
            <person name="Worley K.C."/>
            <person name="Gibbs R.A."/>
        </authorList>
    </citation>
    <scope>NUCLEOTIDE SEQUENCE</scope>
</reference>
<dbReference type="RefSeq" id="XP_794553.4">
    <property type="nucleotide sequence ID" value="XM_789460.5"/>
</dbReference>
<evidence type="ECO:0000256" key="3">
    <source>
        <dbReference type="ARBA" id="ARBA00022679"/>
    </source>
</evidence>
<dbReference type="GeneID" id="589827"/>
<protein>
    <recommendedName>
        <fullName evidence="7">Glucuronosyltransferase</fullName>
    </recommendedName>
</protein>
<dbReference type="InterPro" id="IPR002213">
    <property type="entry name" value="UDP_glucos_trans"/>
</dbReference>
<dbReference type="Proteomes" id="UP000007110">
    <property type="component" value="Unassembled WGS sequence"/>
</dbReference>
<feature type="signal peptide" evidence="4">
    <location>
        <begin position="1"/>
        <end position="31"/>
    </location>
</feature>
<evidence type="ECO:0000256" key="2">
    <source>
        <dbReference type="ARBA" id="ARBA00022676"/>
    </source>
</evidence>
<dbReference type="OMA" id="ASSMYDE"/>
<keyword evidence="4" id="KW-0732">Signal</keyword>
<name>A0A7M7RFS7_STRPU</name>
<dbReference type="KEGG" id="spu:589827"/>
<sequence>MANTSLLPRRQSLVPFICFCVMIFTLPSSQGGNVLITTSLGEGSHYFVGKTIGKYLVKHGHNVTMLVSKAYAHRAENPDDAELNFIVFHQSAEQIESVKERHLSYSKNALEPSGAAYLYKLIQAHRKGAADDCDELLGQNPDVMRRLEEGNFDVVVYDMIWLCSLMLAMKLNVPAVLSSPMAAPTMLSMYAGNPVNLAYTPDVMNGYNNKMTFFQRVNNVIANRVLYSLLEYHHVPYNSIRERHQIRPDLSGSIANLVGTYTDLFLVNLDFAVEFPLPLNPNIITMGGITARPASSLPNDLEAFMQSSGDGGVILFTLGSYVTHIKPEFLEPFAEVFQRYPQQKILWQLAGEHKFKLPPNVKTMPWLPQNDILGHPKTRLFIFHGGNNGFYETVYHGVPAIIIPLTGDAIDQGVRLKHHGFGIVLDKTNVTVDILRVAIDAILNNDSYSEAAKLLSSRLRSRSMHRVIALHSGSTT</sequence>
<reference evidence="5" key="2">
    <citation type="submission" date="2021-01" db="UniProtKB">
        <authorList>
            <consortium name="EnsemblMetazoa"/>
        </authorList>
    </citation>
    <scope>IDENTIFICATION</scope>
</reference>
<feature type="chain" id="PRO_5029501135" description="Glucuronosyltransferase" evidence="4">
    <location>
        <begin position="32"/>
        <end position="476"/>
    </location>
</feature>